<dbReference type="PANTHER" id="PTHR47992">
    <property type="entry name" value="PROTEIN PHOSPHATASE"/>
    <property type="match status" value="1"/>
</dbReference>
<organism evidence="4">
    <name type="scientific">Noctiluca scintillans</name>
    <name type="common">Sea sparkle</name>
    <name type="synonym">Red tide dinoflagellate</name>
    <dbReference type="NCBI Taxonomy" id="2966"/>
    <lineage>
        <taxon>Eukaryota</taxon>
        <taxon>Sar</taxon>
        <taxon>Alveolata</taxon>
        <taxon>Dinophyceae</taxon>
        <taxon>Noctilucales</taxon>
        <taxon>Noctilucaceae</taxon>
        <taxon>Noctiluca</taxon>
    </lineage>
</organism>
<evidence type="ECO:0000259" key="3">
    <source>
        <dbReference type="PROSITE" id="PS51746"/>
    </source>
</evidence>
<evidence type="ECO:0000313" key="4">
    <source>
        <dbReference type="EMBL" id="CAD8859944.1"/>
    </source>
</evidence>
<dbReference type="CDD" id="cd00143">
    <property type="entry name" value="PP2Cc"/>
    <property type="match status" value="1"/>
</dbReference>
<evidence type="ECO:0000259" key="2">
    <source>
        <dbReference type="PROSITE" id="PS50157"/>
    </source>
</evidence>
<dbReference type="PROSITE" id="PS50157">
    <property type="entry name" value="ZINC_FINGER_C2H2_2"/>
    <property type="match status" value="1"/>
</dbReference>
<dbReference type="InterPro" id="IPR001932">
    <property type="entry name" value="PPM-type_phosphatase-like_dom"/>
</dbReference>
<protein>
    <recommendedName>
        <fullName evidence="5">PPM-type phosphatase domain-containing protein</fullName>
    </recommendedName>
</protein>
<dbReference type="EMBL" id="HBFQ01048039">
    <property type="protein sequence ID" value="CAD8859944.1"/>
    <property type="molecule type" value="Transcribed_RNA"/>
</dbReference>
<dbReference type="GO" id="GO:0008270">
    <property type="term" value="F:zinc ion binding"/>
    <property type="evidence" value="ECO:0007669"/>
    <property type="project" value="UniProtKB-KW"/>
</dbReference>
<dbReference type="GO" id="GO:0004722">
    <property type="term" value="F:protein serine/threonine phosphatase activity"/>
    <property type="evidence" value="ECO:0007669"/>
    <property type="project" value="InterPro"/>
</dbReference>
<dbReference type="InterPro" id="IPR036457">
    <property type="entry name" value="PPM-type-like_dom_sf"/>
</dbReference>
<proteinExistence type="predicted"/>
<keyword evidence="1" id="KW-0862">Zinc</keyword>
<dbReference type="Pfam" id="PF00481">
    <property type="entry name" value="PP2C"/>
    <property type="match status" value="1"/>
</dbReference>
<reference evidence="4" key="1">
    <citation type="submission" date="2021-01" db="EMBL/GenBank/DDBJ databases">
        <authorList>
            <person name="Corre E."/>
            <person name="Pelletier E."/>
            <person name="Niang G."/>
            <person name="Scheremetjew M."/>
            <person name="Finn R."/>
            <person name="Kale V."/>
            <person name="Holt S."/>
            <person name="Cochrane G."/>
            <person name="Meng A."/>
            <person name="Brown T."/>
            <person name="Cohen L."/>
        </authorList>
    </citation>
    <scope>NUCLEOTIDE SEQUENCE</scope>
</reference>
<name>A0A7S1FE23_NOCSC</name>
<dbReference type="InterPro" id="IPR013087">
    <property type="entry name" value="Znf_C2H2_type"/>
</dbReference>
<evidence type="ECO:0000256" key="1">
    <source>
        <dbReference type="PROSITE-ProRule" id="PRU00042"/>
    </source>
</evidence>
<dbReference type="AlphaFoldDB" id="A0A7S1FE23"/>
<dbReference type="InterPro" id="IPR015655">
    <property type="entry name" value="PP2C"/>
</dbReference>
<evidence type="ECO:0008006" key="5">
    <source>
        <dbReference type="Google" id="ProtNLM"/>
    </source>
</evidence>
<keyword evidence="1" id="KW-0863">Zinc-finger</keyword>
<dbReference type="SUPFAM" id="SSF81606">
    <property type="entry name" value="PP2C-like"/>
    <property type="match status" value="1"/>
</dbReference>
<feature type="domain" description="C2H2-type" evidence="2">
    <location>
        <begin position="8"/>
        <end position="38"/>
    </location>
</feature>
<dbReference type="PROSITE" id="PS51746">
    <property type="entry name" value="PPM_2"/>
    <property type="match status" value="1"/>
</dbReference>
<dbReference type="SMART" id="SM00332">
    <property type="entry name" value="PP2Cc"/>
    <property type="match status" value="1"/>
</dbReference>
<gene>
    <name evidence="4" type="ORF">NSCI0253_LOCUS34298</name>
</gene>
<keyword evidence="1" id="KW-0479">Metal-binding</keyword>
<feature type="domain" description="PPM-type phosphatase" evidence="3">
    <location>
        <begin position="133"/>
        <end position="433"/>
    </location>
</feature>
<sequence>MVAAGPPSICYLCRRKFPSRDLLIRHERMSDFHRQNTEKQEEHTQHRKDELRSAITNLRQMIYDIDGSVGGAEEAVQAHRTVLEMQLRQLLGEYGQAQELLEDCRNQKLASRDGASAKRVLTREARVGKLMFSAGVSSWRGNKDVQEDRYLIEIELLSPEGLAIAGFAVLDGHSGSLCVDQMVERLPANLQKCLSTKPSLTEEYLTQAVTEACLLTDDEFLHKARELEVLDGSTLILALIFPETGHGAREAGACRVLIANVGDSRAVLCRACTNPDGEPGLAAVRLSEDHKPGRADEQRRIEAQGGLVDVQGVWRVFTPGPTTFGGRAIARWGLAVSRAFGDLLLKEPERFGCSGVLPGGLINAIPEIQTVDISASDRFLVLACDGVWDVLSDEESVVACAGQNSCDLAANALVRRSFAAGSDDNLTALILTWRSDGS</sequence>
<dbReference type="Gene3D" id="3.60.40.10">
    <property type="entry name" value="PPM-type phosphatase domain"/>
    <property type="match status" value="1"/>
</dbReference>
<accession>A0A7S1FE23</accession>